<dbReference type="PANTHER" id="PTHR11252">
    <property type="entry name" value="POLYRIBONUCLEOTIDE NUCLEOTIDYLTRANSFERASE"/>
    <property type="match status" value="1"/>
</dbReference>
<dbReference type="Pfam" id="PF00575">
    <property type="entry name" value="S1"/>
    <property type="match status" value="1"/>
</dbReference>
<dbReference type="InterPro" id="IPR001247">
    <property type="entry name" value="ExoRNase_PH_dom1"/>
</dbReference>
<dbReference type="InterPro" id="IPR003029">
    <property type="entry name" value="S1_domain"/>
</dbReference>
<dbReference type="Proteomes" id="UP001403385">
    <property type="component" value="Unassembled WGS sequence"/>
</dbReference>
<keyword evidence="2 8" id="KW-0963">Cytoplasm</keyword>
<evidence type="ECO:0000259" key="10">
    <source>
        <dbReference type="PROSITE" id="PS50126"/>
    </source>
</evidence>
<dbReference type="SUPFAM" id="SSF55666">
    <property type="entry name" value="Ribonuclease PH domain 2-like"/>
    <property type="match status" value="2"/>
</dbReference>
<dbReference type="GO" id="GO:0006402">
    <property type="term" value="P:mRNA catabolic process"/>
    <property type="evidence" value="ECO:0007669"/>
    <property type="project" value="UniProtKB-UniRule"/>
</dbReference>
<dbReference type="InterPro" id="IPR015847">
    <property type="entry name" value="ExoRNase_PH_dom2"/>
</dbReference>
<gene>
    <name evidence="8" type="primary">pnp</name>
    <name evidence="11" type="ORF">AAG747_02340</name>
</gene>
<evidence type="ECO:0000256" key="4">
    <source>
        <dbReference type="ARBA" id="ARBA00022695"/>
    </source>
</evidence>
<dbReference type="InterPro" id="IPR036456">
    <property type="entry name" value="PNPase_PH_RNA-bd_sf"/>
</dbReference>
<feature type="binding site" evidence="8">
    <location>
        <position position="505"/>
    </location>
    <ligand>
        <name>Mg(2+)</name>
        <dbReference type="ChEBI" id="CHEBI:18420"/>
    </ligand>
</feature>
<accession>A0AAW9S1D3</accession>
<keyword evidence="4 8" id="KW-0548">Nucleotidyltransferase</keyword>
<dbReference type="FunFam" id="2.40.50.140:FF:000189">
    <property type="entry name" value="Polyribonucleotide nucleotidyltransferase, putative"/>
    <property type="match status" value="1"/>
</dbReference>
<dbReference type="InterPro" id="IPR027408">
    <property type="entry name" value="PNPase/RNase_PH_dom_sf"/>
</dbReference>
<dbReference type="PANTHER" id="PTHR11252:SF0">
    <property type="entry name" value="POLYRIBONUCLEOTIDE NUCLEOTIDYLTRANSFERASE 1, MITOCHONDRIAL"/>
    <property type="match status" value="1"/>
</dbReference>
<evidence type="ECO:0000256" key="2">
    <source>
        <dbReference type="ARBA" id="ARBA00022490"/>
    </source>
</evidence>
<evidence type="ECO:0000256" key="3">
    <source>
        <dbReference type="ARBA" id="ARBA00022679"/>
    </source>
</evidence>
<dbReference type="InterPro" id="IPR012162">
    <property type="entry name" value="PNPase"/>
</dbReference>
<dbReference type="CDD" id="cd02393">
    <property type="entry name" value="KH-I_PNPase"/>
    <property type="match status" value="1"/>
</dbReference>
<dbReference type="Pfam" id="PF00013">
    <property type="entry name" value="KH_1"/>
    <property type="match status" value="1"/>
</dbReference>
<dbReference type="SMART" id="SM00316">
    <property type="entry name" value="S1"/>
    <property type="match status" value="1"/>
</dbReference>
<dbReference type="GO" id="GO:0000287">
    <property type="term" value="F:magnesium ion binding"/>
    <property type="evidence" value="ECO:0007669"/>
    <property type="project" value="UniProtKB-UniRule"/>
</dbReference>
<dbReference type="InterPro" id="IPR004088">
    <property type="entry name" value="KH_dom_type_1"/>
</dbReference>
<dbReference type="CDD" id="cd11364">
    <property type="entry name" value="RNase_PH_PNPase_2"/>
    <property type="match status" value="1"/>
</dbReference>
<keyword evidence="12" id="KW-1185">Reference proteome</keyword>
<dbReference type="RefSeq" id="WP_346819511.1">
    <property type="nucleotide sequence ID" value="NZ_JBDKWZ010000001.1"/>
</dbReference>
<dbReference type="Pfam" id="PF03726">
    <property type="entry name" value="PNPase"/>
    <property type="match status" value="1"/>
</dbReference>
<feature type="domain" description="S1 motif" evidence="10">
    <location>
        <begin position="638"/>
        <end position="707"/>
    </location>
</feature>
<dbReference type="PIRSF" id="PIRSF005499">
    <property type="entry name" value="PNPase"/>
    <property type="match status" value="1"/>
</dbReference>
<keyword evidence="7 8" id="KW-0694">RNA-binding</keyword>
<dbReference type="NCBIfam" id="TIGR03591">
    <property type="entry name" value="polynuc_phos"/>
    <property type="match status" value="1"/>
</dbReference>
<feature type="binding site" evidence="8">
    <location>
        <position position="499"/>
    </location>
    <ligand>
        <name>Mg(2+)</name>
        <dbReference type="ChEBI" id="CHEBI:18420"/>
    </ligand>
</feature>
<dbReference type="EMBL" id="JBDKWZ010000001">
    <property type="protein sequence ID" value="MEN7546729.1"/>
    <property type="molecule type" value="Genomic_DNA"/>
</dbReference>
<sequence length="734" mass="81473">MHHELYPNFITKEIELPDGRTITLESGKLAKQADGSVVVRMGNTMLLATVVSNTEPREDADFLPLSVDYQEKFSAAGKIPGGFIKREGRLSEHEILVSRLVDRAIRPLFPDNYYCDTQVNIYLISADQEAQPDSLAALAASTAFAVSDIPFNGPISEVRVIKTDGQYWVNPDLTTFNDKNIELDIIVAASMENIMMVEGEMDEVSELDLLEGMKVAHEAIKVQCQAQIEFAELANATEKRVWEGAEEDEELKAQVFEAVYDKLYEVAKSSVSVKSERKAAFKEVKEGYLDTLPEDDETINLTLIKRYLDAAEKKAARDLVLNDRVRLDGRQLDQVRSIASEVDYLPSAHGSAIFTRGETQSLTSVTLGTKLDEQIIDRAMHSGTSKFILHYNFPGFSTGEVKPNRGPSRREIGHGNLAHRALFRMVPKDLENPYTIRVVSDILESNGSSSMATVCAGTLALMDAGVKLKAPVSGIAMGMISDAETGKYAILSDILGDEDHLGDMDFKVTGTENGITACQMDIKIDGLSFEVLEEALEQARKGRLHILQEMGKTLTEPRADYKPHAPRLVSIEIEKDMIGAIIGPGGKVVQDIQRETGTTITIEEVDKSGIVNVYASDKEALDKAVKRIQRIVEVPEVGKVYDGIVKSVTNFGAFVEFLPGKEGLLHISEISWERLESMDNVMENGEEIKIKLMDIDKKTGKYRLSRKVLLPKPENYQEPQGSRDRGYGQKKKRY</sequence>
<dbReference type="AlphaFoldDB" id="A0AAW9S1D3"/>
<dbReference type="SUPFAM" id="SSF46915">
    <property type="entry name" value="Polynucleotide phosphorylase/guanosine pentaphosphate synthase (PNPase/GPSI), domain 3"/>
    <property type="match status" value="1"/>
</dbReference>
<evidence type="ECO:0000313" key="11">
    <source>
        <dbReference type="EMBL" id="MEN7546729.1"/>
    </source>
</evidence>
<dbReference type="Gene3D" id="2.40.50.140">
    <property type="entry name" value="Nucleic acid-binding proteins"/>
    <property type="match status" value="1"/>
</dbReference>
<comment type="cofactor">
    <cofactor evidence="8">
        <name>Mg(2+)</name>
        <dbReference type="ChEBI" id="CHEBI:18420"/>
    </cofactor>
</comment>
<keyword evidence="6 8" id="KW-0460">Magnesium</keyword>
<evidence type="ECO:0000256" key="9">
    <source>
        <dbReference type="SAM" id="MobiDB-lite"/>
    </source>
</evidence>
<comment type="function">
    <text evidence="8">Involved in mRNA degradation. Catalyzes the phosphorolysis of single-stranded polyribonucleotides processively in the 3'- to 5'-direction.</text>
</comment>
<evidence type="ECO:0000313" key="12">
    <source>
        <dbReference type="Proteomes" id="UP001403385"/>
    </source>
</evidence>
<evidence type="ECO:0000256" key="7">
    <source>
        <dbReference type="ARBA" id="ARBA00022884"/>
    </source>
</evidence>
<dbReference type="SMART" id="SM00322">
    <property type="entry name" value="KH"/>
    <property type="match status" value="1"/>
</dbReference>
<dbReference type="GO" id="GO:0005829">
    <property type="term" value="C:cytosol"/>
    <property type="evidence" value="ECO:0007669"/>
    <property type="project" value="TreeGrafter"/>
</dbReference>
<dbReference type="InterPro" id="IPR020568">
    <property type="entry name" value="Ribosomal_Su5_D2-typ_SF"/>
</dbReference>
<dbReference type="SUPFAM" id="SSF54791">
    <property type="entry name" value="Eukaryotic type KH-domain (KH-domain type I)"/>
    <property type="match status" value="1"/>
</dbReference>
<dbReference type="FunFam" id="3.30.1370.10:FF:000001">
    <property type="entry name" value="Polyribonucleotide nucleotidyltransferase"/>
    <property type="match status" value="1"/>
</dbReference>
<comment type="catalytic activity">
    <reaction evidence="8">
        <text>RNA(n+1) + phosphate = RNA(n) + a ribonucleoside 5'-diphosphate</text>
        <dbReference type="Rhea" id="RHEA:22096"/>
        <dbReference type="Rhea" id="RHEA-COMP:14527"/>
        <dbReference type="Rhea" id="RHEA-COMP:17342"/>
        <dbReference type="ChEBI" id="CHEBI:43474"/>
        <dbReference type="ChEBI" id="CHEBI:57930"/>
        <dbReference type="ChEBI" id="CHEBI:140395"/>
        <dbReference type="EC" id="2.7.7.8"/>
    </reaction>
</comment>
<evidence type="ECO:0000256" key="5">
    <source>
        <dbReference type="ARBA" id="ARBA00022723"/>
    </source>
</evidence>
<dbReference type="GO" id="GO:0003723">
    <property type="term" value="F:RNA binding"/>
    <property type="evidence" value="ECO:0007669"/>
    <property type="project" value="UniProtKB-UniRule"/>
</dbReference>
<dbReference type="GO" id="GO:0006396">
    <property type="term" value="P:RNA processing"/>
    <property type="evidence" value="ECO:0007669"/>
    <property type="project" value="InterPro"/>
</dbReference>
<dbReference type="GO" id="GO:0000175">
    <property type="term" value="F:3'-5'-RNA exonuclease activity"/>
    <property type="evidence" value="ECO:0007669"/>
    <property type="project" value="TreeGrafter"/>
</dbReference>
<evidence type="ECO:0000256" key="6">
    <source>
        <dbReference type="ARBA" id="ARBA00022842"/>
    </source>
</evidence>
<organism evidence="11 12">
    <name type="scientific">Rapidithrix thailandica</name>
    <dbReference type="NCBI Taxonomy" id="413964"/>
    <lineage>
        <taxon>Bacteria</taxon>
        <taxon>Pseudomonadati</taxon>
        <taxon>Bacteroidota</taxon>
        <taxon>Cytophagia</taxon>
        <taxon>Cytophagales</taxon>
        <taxon>Flammeovirgaceae</taxon>
        <taxon>Rapidithrix</taxon>
    </lineage>
</organism>
<protein>
    <recommendedName>
        <fullName evidence="8">Polyribonucleotide nucleotidyltransferase</fullName>
        <ecNumber evidence="8">2.7.7.8</ecNumber>
    </recommendedName>
    <alternativeName>
        <fullName evidence="8">Polynucleotide phosphorylase</fullName>
        <shortName evidence="8">PNPase</shortName>
    </alternativeName>
</protein>
<dbReference type="SUPFAM" id="SSF54211">
    <property type="entry name" value="Ribosomal protein S5 domain 2-like"/>
    <property type="match status" value="2"/>
</dbReference>
<keyword evidence="3 8" id="KW-0808">Transferase</keyword>
<dbReference type="FunFam" id="3.30.230.70:FF:000001">
    <property type="entry name" value="Polyribonucleotide nucleotidyltransferase"/>
    <property type="match status" value="1"/>
</dbReference>
<keyword evidence="5 8" id="KW-0479">Metal-binding</keyword>
<comment type="caution">
    <text evidence="11">The sequence shown here is derived from an EMBL/GenBank/DDBJ whole genome shotgun (WGS) entry which is preliminary data.</text>
</comment>
<reference evidence="11 12" key="1">
    <citation type="submission" date="2024-04" db="EMBL/GenBank/DDBJ databases">
        <title>Novel genus in family Flammeovirgaceae.</title>
        <authorList>
            <person name="Nguyen T.H."/>
            <person name="Vuong T.Q."/>
            <person name="Le H."/>
            <person name="Kim S.-G."/>
        </authorList>
    </citation>
    <scope>NUCLEOTIDE SEQUENCE [LARGE SCALE GENOMIC DNA]</scope>
    <source>
        <strain evidence="11 12">JCM 23209</strain>
    </source>
</reference>
<dbReference type="GO" id="GO:0004654">
    <property type="term" value="F:polyribonucleotide nucleotidyltransferase activity"/>
    <property type="evidence" value="ECO:0007669"/>
    <property type="project" value="UniProtKB-UniRule"/>
</dbReference>
<dbReference type="InterPro" id="IPR012340">
    <property type="entry name" value="NA-bd_OB-fold"/>
</dbReference>
<dbReference type="InterPro" id="IPR015848">
    <property type="entry name" value="PNPase_PH_RNA-bd_bac/org-type"/>
</dbReference>
<dbReference type="SUPFAM" id="SSF50249">
    <property type="entry name" value="Nucleic acid-binding proteins"/>
    <property type="match status" value="1"/>
</dbReference>
<dbReference type="PROSITE" id="PS50126">
    <property type="entry name" value="S1"/>
    <property type="match status" value="1"/>
</dbReference>
<evidence type="ECO:0000256" key="8">
    <source>
        <dbReference type="HAMAP-Rule" id="MF_01595"/>
    </source>
</evidence>
<dbReference type="Gene3D" id="3.30.1370.10">
    <property type="entry name" value="K Homology domain, type 1"/>
    <property type="match status" value="1"/>
</dbReference>
<dbReference type="FunFam" id="3.30.230.70:FF:000002">
    <property type="entry name" value="Polyribonucleotide nucleotidyltransferase"/>
    <property type="match status" value="1"/>
</dbReference>
<dbReference type="InterPro" id="IPR004087">
    <property type="entry name" value="KH_dom"/>
</dbReference>
<comment type="similarity">
    <text evidence="1 8">Belongs to the polyribonucleotide nucleotidyltransferase family.</text>
</comment>
<feature type="region of interest" description="Disordered" evidence="9">
    <location>
        <begin position="711"/>
        <end position="734"/>
    </location>
</feature>
<dbReference type="NCBIfam" id="NF008805">
    <property type="entry name" value="PRK11824.1"/>
    <property type="match status" value="1"/>
</dbReference>
<dbReference type="EC" id="2.7.7.8" evidence="8"/>
<dbReference type="Pfam" id="PF03725">
    <property type="entry name" value="RNase_PH_C"/>
    <property type="match status" value="1"/>
</dbReference>
<dbReference type="Pfam" id="PF01138">
    <property type="entry name" value="RNase_PH"/>
    <property type="match status" value="2"/>
</dbReference>
<dbReference type="InterPro" id="IPR036612">
    <property type="entry name" value="KH_dom_type_1_sf"/>
</dbReference>
<name>A0AAW9S1D3_9BACT</name>
<dbReference type="InterPro" id="IPR036345">
    <property type="entry name" value="ExoRNase_PH_dom2_sf"/>
</dbReference>
<evidence type="ECO:0000256" key="1">
    <source>
        <dbReference type="ARBA" id="ARBA00007404"/>
    </source>
</evidence>
<proteinExistence type="inferred from homology"/>
<dbReference type="Gene3D" id="3.30.230.70">
    <property type="entry name" value="GHMP Kinase, N-terminal domain"/>
    <property type="match status" value="2"/>
</dbReference>
<dbReference type="PROSITE" id="PS50084">
    <property type="entry name" value="KH_TYPE_1"/>
    <property type="match status" value="1"/>
</dbReference>
<comment type="subcellular location">
    <subcellularLocation>
        <location evidence="8">Cytoplasm</location>
    </subcellularLocation>
</comment>
<dbReference type="HAMAP" id="MF_01595">
    <property type="entry name" value="PNPase"/>
    <property type="match status" value="1"/>
</dbReference>